<dbReference type="PANTHER" id="PTHR46383">
    <property type="entry name" value="ASPARTATE AMINOTRANSFERASE"/>
    <property type="match status" value="1"/>
</dbReference>
<dbReference type="AlphaFoldDB" id="A0AAX0VVX8"/>
<dbReference type="NCBIfam" id="NF004770">
    <property type="entry name" value="PRK06108.1"/>
    <property type="match status" value="1"/>
</dbReference>
<dbReference type="Proteomes" id="UP000234839">
    <property type="component" value="Unassembled WGS sequence"/>
</dbReference>
<dbReference type="Gene3D" id="3.90.1150.10">
    <property type="entry name" value="Aspartate Aminotransferase, domain 1"/>
    <property type="match status" value="1"/>
</dbReference>
<keyword evidence="4 7" id="KW-0808">Transferase</keyword>
<dbReference type="GO" id="GO:0006520">
    <property type="term" value="P:amino acid metabolic process"/>
    <property type="evidence" value="ECO:0007669"/>
    <property type="project" value="InterPro"/>
</dbReference>
<dbReference type="InterPro" id="IPR015422">
    <property type="entry name" value="PyrdxlP-dep_Trfase_small"/>
</dbReference>
<evidence type="ECO:0000256" key="3">
    <source>
        <dbReference type="ARBA" id="ARBA00022576"/>
    </source>
</evidence>
<name>A0AAX0VVX8_9PSED</name>
<proteinExistence type="inferred from homology"/>
<reference evidence="9 10" key="1">
    <citation type="submission" date="2017-12" db="EMBL/GenBank/DDBJ databases">
        <title>Detection of the carbapenemase gene blaVIM-5 in members of the Pseudomonas putida group isolated from polluted Nigerian wetlands.</title>
        <authorList>
            <person name="Adelowo O."/>
            <person name="Vollmers J."/>
            <person name="Maeusezahl I."/>
            <person name="Kaster A.-K."/>
            <person name="Mueller J.A."/>
        </authorList>
    </citation>
    <scope>NUCLEOTIDE SEQUENCE [LARGE SCALE GENOMIC DNA]</scope>
    <source>
        <strain evidence="8 9">MR119</strain>
        <strain evidence="7 10">MR144</strain>
    </source>
</reference>
<keyword evidence="5" id="KW-0663">Pyridoxal phosphate</keyword>
<dbReference type="SUPFAM" id="SSF53383">
    <property type="entry name" value="PLP-dependent transferases"/>
    <property type="match status" value="1"/>
</dbReference>
<protein>
    <submittedName>
        <fullName evidence="7">Aspartate aminotransferase</fullName>
        <ecNumber evidence="7">2.6.1.1</ecNumber>
    </submittedName>
</protein>
<dbReference type="InterPro" id="IPR050596">
    <property type="entry name" value="AspAT/PAT-like"/>
</dbReference>
<organism evidence="7 10">
    <name type="scientific">Pseudomonas guariconensis</name>
    <dbReference type="NCBI Taxonomy" id="1288410"/>
    <lineage>
        <taxon>Bacteria</taxon>
        <taxon>Pseudomonadati</taxon>
        <taxon>Pseudomonadota</taxon>
        <taxon>Gammaproteobacteria</taxon>
        <taxon>Pseudomonadales</taxon>
        <taxon>Pseudomonadaceae</taxon>
        <taxon>Pseudomonas</taxon>
    </lineage>
</organism>
<dbReference type="EMBL" id="PJCQ01000017">
    <property type="protein sequence ID" value="PLV17832.1"/>
    <property type="molecule type" value="Genomic_DNA"/>
</dbReference>
<comment type="caution">
    <text evidence="7">The sequence shown here is derived from an EMBL/GenBank/DDBJ whole genome shotgun (WGS) entry which is preliminary data.</text>
</comment>
<evidence type="ECO:0000256" key="2">
    <source>
        <dbReference type="ARBA" id="ARBA00007441"/>
    </source>
</evidence>
<feature type="domain" description="Aminotransferase class I/classII large" evidence="6">
    <location>
        <begin position="46"/>
        <end position="390"/>
    </location>
</feature>
<evidence type="ECO:0000259" key="6">
    <source>
        <dbReference type="Pfam" id="PF00155"/>
    </source>
</evidence>
<dbReference type="InterPro" id="IPR004839">
    <property type="entry name" value="Aminotransferase_I/II_large"/>
</dbReference>
<evidence type="ECO:0000313" key="10">
    <source>
        <dbReference type="Proteomes" id="UP000234878"/>
    </source>
</evidence>
<dbReference type="Gene3D" id="3.40.640.10">
    <property type="entry name" value="Type I PLP-dependent aspartate aminotransferase-like (Major domain)"/>
    <property type="match status" value="1"/>
</dbReference>
<comment type="cofactor">
    <cofactor evidence="1">
        <name>pyridoxal 5'-phosphate</name>
        <dbReference type="ChEBI" id="CHEBI:597326"/>
    </cofactor>
</comment>
<dbReference type="CDD" id="cd00609">
    <property type="entry name" value="AAT_like"/>
    <property type="match status" value="1"/>
</dbReference>
<comment type="similarity">
    <text evidence="2">Belongs to the class-I pyridoxal-phosphate-dependent aminotransferase family.</text>
</comment>
<evidence type="ECO:0000313" key="8">
    <source>
        <dbReference type="EMBL" id="PLV22580.1"/>
    </source>
</evidence>
<keyword evidence="9" id="KW-1185">Reference proteome</keyword>
<dbReference type="EC" id="2.6.1.1" evidence="7"/>
<dbReference type="GO" id="GO:0030170">
    <property type="term" value="F:pyridoxal phosphate binding"/>
    <property type="evidence" value="ECO:0007669"/>
    <property type="project" value="InterPro"/>
</dbReference>
<dbReference type="Pfam" id="PF00155">
    <property type="entry name" value="Aminotran_1_2"/>
    <property type="match status" value="1"/>
</dbReference>
<dbReference type="Proteomes" id="UP000234878">
    <property type="component" value="Unassembled WGS sequence"/>
</dbReference>
<accession>A0AAX0VVX8</accession>
<dbReference type="PANTHER" id="PTHR46383:SF1">
    <property type="entry name" value="ASPARTATE AMINOTRANSFERASE"/>
    <property type="match status" value="1"/>
</dbReference>
<evidence type="ECO:0000313" key="7">
    <source>
        <dbReference type="EMBL" id="PLV17832.1"/>
    </source>
</evidence>
<dbReference type="EMBL" id="PJCP01000017">
    <property type="protein sequence ID" value="PLV22580.1"/>
    <property type="molecule type" value="Genomic_DNA"/>
</dbReference>
<dbReference type="InterPro" id="IPR015424">
    <property type="entry name" value="PyrdxlP-dep_Trfase"/>
</dbReference>
<dbReference type="GO" id="GO:0004069">
    <property type="term" value="F:L-aspartate:2-oxoglutarate aminotransferase activity"/>
    <property type="evidence" value="ECO:0007669"/>
    <property type="project" value="UniProtKB-EC"/>
</dbReference>
<gene>
    <name evidence="7" type="ORF">CXG49_17775</name>
    <name evidence="8" type="ORF">CXG53_18680</name>
</gene>
<evidence type="ECO:0000313" key="9">
    <source>
        <dbReference type="Proteomes" id="UP000234839"/>
    </source>
</evidence>
<dbReference type="InterPro" id="IPR015421">
    <property type="entry name" value="PyrdxlP-dep_Trfase_major"/>
</dbReference>
<evidence type="ECO:0000256" key="1">
    <source>
        <dbReference type="ARBA" id="ARBA00001933"/>
    </source>
</evidence>
<evidence type="ECO:0000256" key="5">
    <source>
        <dbReference type="ARBA" id="ARBA00022898"/>
    </source>
</evidence>
<sequence length="396" mass="43621">MTMSNIPNSSSNQEPRLQIRGLAGSEIRKVANGAMGRPDVLPFWFGESDQATAPFIQQAAIESITDGETFYAQNLGRPYLREAIATYLSNLHDKQISPESIVITASGVSGLMLTGQLLLSPGDRVVAVTPIWPNLVEIPKILDAHVERVSLDVTDGRWALDVGKLLEALTPDTRLLLLNSPNNPTGWMIDQESIDIILAHCRQYGIWILADDVYERLVFDPNLRSAPSFLRSAQPGDRVISVNSFSKAWTMTGWRVGWMVVPTELAPDMAKLVEYNVSCVFEPVQRAAYAAITKGEKTIADLRSHLLHTRRILLDGLRELPGVEVPDAGGAMYAFFRIQGHTDTLALANQLVDQVGLGLAPGAAFGPEGDGWLRWCHAVQPDRLVMGLERLKRFMS</sequence>
<keyword evidence="3 7" id="KW-0032">Aminotransferase</keyword>
<dbReference type="RefSeq" id="WP_102082175.1">
    <property type="nucleotide sequence ID" value="NZ_PJCP01000017.1"/>
</dbReference>
<evidence type="ECO:0000256" key="4">
    <source>
        <dbReference type="ARBA" id="ARBA00022679"/>
    </source>
</evidence>